<evidence type="ECO:0000313" key="2">
    <source>
        <dbReference type="Proteomes" id="UP000217999"/>
    </source>
</evidence>
<sequence length="65" mass="6959">MVPCHGTANAQAYKNAAPPNWEGLLTRPTASALRCAPAIGRRTMRAPGALVPGRHSQWLLRIGRA</sequence>
<evidence type="ECO:0000313" key="1">
    <source>
        <dbReference type="EMBL" id="PAT35038.1"/>
    </source>
</evidence>
<comment type="caution">
    <text evidence="1">The sequence shown here is derived from an EMBL/GenBank/DDBJ whole genome shotgun (WGS) entry which is preliminary data.</text>
</comment>
<organism evidence="1 2">
    <name type="scientific">Vandammella animalimorsus</name>
    <dbReference type="NCBI Taxonomy" id="2029117"/>
    <lineage>
        <taxon>Bacteria</taxon>
        <taxon>Pseudomonadati</taxon>
        <taxon>Pseudomonadota</taxon>
        <taxon>Betaproteobacteria</taxon>
        <taxon>Burkholderiales</taxon>
        <taxon>Comamonadaceae</taxon>
        <taxon>Vandammella</taxon>
    </lineage>
</organism>
<proteinExistence type="predicted"/>
<gene>
    <name evidence="1" type="ORF">CK620_03680</name>
</gene>
<reference evidence="1 2" key="1">
    <citation type="submission" date="2017-08" db="EMBL/GenBank/DDBJ databases">
        <title>WGS of Clinical strains of the CDC Group NO-1 linked to zoonotic infections in humans.</title>
        <authorList>
            <person name="Bernier A.-M."/>
            <person name="Bernard K."/>
        </authorList>
    </citation>
    <scope>NUCLEOTIDE SEQUENCE [LARGE SCALE GENOMIC DNA]</scope>
    <source>
        <strain evidence="1 2">NML03-0146</strain>
    </source>
</reference>
<dbReference type="Proteomes" id="UP000217999">
    <property type="component" value="Unassembled WGS sequence"/>
</dbReference>
<dbReference type="EMBL" id="NSJF01000002">
    <property type="protein sequence ID" value="PAT35038.1"/>
    <property type="molecule type" value="Genomic_DNA"/>
</dbReference>
<accession>A0A2A2ABB1</accession>
<protein>
    <submittedName>
        <fullName evidence="1">Uncharacterized protein</fullName>
    </submittedName>
</protein>
<dbReference type="AlphaFoldDB" id="A0A2A2ABB1"/>
<name>A0A2A2ABB1_9BURK</name>